<feature type="binding site" evidence="10">
    <location>
        <position position="249"/>
    </location>
    <ligand>
        <name>beta-D-galactose</name>
        <dbReference type="ChEBI" id="CHEBI:27667"/>
    </ligand>
</feature>
<dbReference type="CDD" id="cd09019">
    <property type="entry name" value="galactose_mutarotase_like"/>
    <property type="match status" value="1"/>
</dbReference>
<keyword evidence="13" id="KW-1185">Reference proteome</keyword>
<evidence type="ECO:0000256" key="9">
    <source>
        <dbReference type="PIRSR" id="PIRSR005096-1"/>
    </source>
</evidence>
<dbReference type="GO" id="GO:0006006">
    <property type="term" value="P:glucose metabolic process"/>
    <property type="evidence" value="ECO:0007669"/>
    <property type="project" value="TreeGrafter"/>
</dbReference>
<name>A0A926EHL8_9FIRM</name>
<reference evidence="12" key="1">
    <citation type="submission" date="2020-08" db="EMBL/GenBank/DDBJ databases">
        <title>Genome public.</title>
        <authorList>
            <person name="Liu C."/>
            <person name="Sun Q."/>
        </authorList>
    </citation>
    <scope>NUCLEOTIDE SEQUENCE</scope>
    <source>
        <strain evidence="12">NSJ-12</strain>
    </source>
</reference>
<dbReference type="PIRSF" id="PIRSF005096">
    <property type="entry name" value="GALM"/>
    <property type="match status" value="1"/>
</dbReference>
<dbReference type="InterPro" id="IPR015443">
    <property type="entry name" value="Aldose_1-epimerase"/>
</dbReference>
<comment type="similarity">
    <text evidence="3 8">Belongs to the aldose epimerase family.</text>
</comment>
<dbReference type="GO" id="GO:0004034">
    <property type="term" value="F:aldose 1-epimerase activity"/>
    <property type="evidence" value="ECO:0007669"/>
    <property type="project" value="UniProtKB-EC"/>
</dbReference>
<feature type="binding site" evidence="11">
    <location>
        <begin position="178"/>
        <end position="180"/>
    </location>
    <ligand>
        <name>beta-D-galactose</name>
        <dbReference type="ChEBI" id="CHEBI:27667"/>
    </ligand>
</feature>
<evidence type="ECO:0000256" key="10">
    <source>
        <dbReference type="PIRSR" id="PIRSR005096-2"/>
    </source>
</evidence>
<organism evidence="12 13">
    <name type="scientific">Zhenhengia yiwuensis</name>
    <dbReference type="NCBI Taxonomy" id="2763666"/>
    <lineage>
        <taxon>Bacteria</taxon>
        <taxon>Bacillati</taxon>
        <taxon>Bacillota</taxon>
        <taxon>Clostridia</taxon>
        <taxon>Lachnospirales</taxon>
        <taxon>Lachnospiraceae</taxon>
        <taxon>Zhenhengia</taxon>
    </lineage>
</organism>
<accession>A0A926EHL8</accession>
<keyword evidence="7 8" id="KW-0119">Carbohydrate metabolism</keyword>
<dbReference type="InterPro" id="IPR014718">
    <property type="entry name" value="GH-type_carb-bd"/>
</dbReference>
<dbReference type="EMBL" id="JACRSY010000022">
    <property type="protein sequence ID" value="MBC8580519.1"/>
    <property type="molecule type" value="Genomic_DNA"/>
</dbReference>
<dbReference type="InterPro" id="IPR008183">
    <property type="entry name" value="Aldose_1/G6P_1-epimerase"/>
</dbReference>
<dbReference type="Proteomes" id="UP000655830">
    <property type="component" value="Unassembled WGS sequence"/>
</dbReference>
<feature type="active site" description="Proton acceptor" evidence="9">
    <location>
        <position position="311"/>
    </location>
</feature>
<evidence type="ECO:0000256" key="1">
    <source>
        <dbReference type="ARBA" id="ARBA00001614"/>
    </source>
</evidence>
<dbReference type="PROSITE" id="PS00545">
    <property type="entry name" value="ALDOSE_1_EPIMERASE"/>
    <property type="match status" value="1"/>
</dbReference>
<dbReference type="GO" id="GO:0005737">
    <property type="term" value="C:cytoplasm"/>
    <property type="evidence" value="ECO:0007669"/>
    <property type="project" value="TreeGrafter"/>
</dbReference>
<evidence type="ECO:0000256" key="4">
    <source>
        <dbReference type="ARBA" id="ARBA00013185"/>
    </source>
</evidence>
<proteinExistence type="inferred from homology"/>
<dbReference type="Gene3D" id="2.70.98.10">
    <property type="match status" value="1"/>
</dbReference>
<evidence type="ECO:0000256" key="7">
    <source>
        <dbReference type="ARBA" id="ARBA00023277"/>
    </source>
</evidence>
<dbReference type="PANTHER" id="PTHR10091:SF0">
    <property type="entry name" value="GALACTOSE MUTAROTASE"/>
    <property type="match status" value="1"/>
</dbReference>
<protein>
    <recommendedName>
        <fullName evidence="5 8">Aldose 1-epimerase</fullName>
        <ecNumber evidence="4 8">5.1.3.3</ecNumber>
    </recommendedName>
</protein>
<evidence type="ECO:0000313" key="13">
    <source>
        <dbReference type="Proteomes" id="UP000655830"/>
    </source>
</evidence>
<comment type="catalytic activity">
    <reaction evidence="1 8">
        <text>alpha-D-glucose = beta-D-glucose</text>
        <dbReference type="Rhea" id="RHEA:10264"/>
        <dbReference type="ChEBI" id="CHEBI:15903"/>
        <dbReference type="ChEBI" id="CHEBI:17925"/>
        <dbReference type="EC" id="5.1.3.3"/>
    </reaction>
</comment>
<dbReference type="Pfam" id="PF01263">
    <property type="entry name" value="Aldose_epim"/>
    <property type="match status" value="1"/>
</dbReference>
<evidence type="ECO:0000256" key="5">
    <source>
        <dbReference type="ARBA" id="ARBA00014165"/>
    </source>
</evidence>
<feature type="active site" description="Proton donor" evidence="9">
    <location>
        <position position="178"/>
    </location>
</feature>
<dbReference type="InterPro" id="IPR047215">
    <property type="entry name" value="Galactose_mutarotase-like"/>
</dbReference>
<evidence type="ECO:0000256" key="2">
    <source>
        <dbReference type="ARBA" id="ARBA00005028"/>
    </source>
</evidence>
<comment type="caution">
    <text evidence="12">The sequence shown here is derived from an EMBL/GenBank/DDBJ whole genome shotgun (WGS) entry which is preliminary data.</text>
</comment>
<dbReference type="SUPFAM" id="SSF74650">
    <property type="entry name" value="Galactose mutarotase-like"/>
    <property type="match status" value="1"/>
</dbReference>
<dbReference type="InterPro" id="IPR018052">
    <property type="entry name" value="Ald1_epimerase_CS"/>
</dbReference>
<dbReference type="GO" id="GO:0030246">
    <property type="term" value="F:carbohydrate binding"/>
    <property type="evidence" value="ECO:0007669"/>
    <property type="project" value="InterPro"/>
</dbReference>
<dbReference type="GO" id="GO:0033499">
    <property type="term" value="P:galactose catabolic process via UDP-galactose, Leloir pathway"/>
    <property type="evidence" value="ECO:0007669"/>
    <property type="project" value="TreeGrafter"/>
</dbReference>
<comment type="pathway">
    <text evidence="2 8">Carbohydrate metabolism; hexose metabolism.</text>
</comment>
<evidence type="ECO:0000256" key="3">
    <source>
        <dbReference type="ARBA" id="ARBA00006206"/>
    </source>
</evidence>
<keyword evidence="6 8" id="KW-0413">Isomerase</keyword>
<evidence type="ECO:0000256" key="6">
    <source>
        <dbReference type="ARBA" id="ARBA00023235"/>
    </source>
</evidence>
<dbReference type="InterPro" id="IPR011013">
    <property type="entry name" value="Gal_mutarotase_sf_dom"/>
</dbReference>
<dbReference type="AlphaFoldDB" id="A0A926EHL8"/>
<evidence type="ECO:0000256" key="11">
    <source>
        <dbReference type="PIRSR" id="PIRSR005096-3"/>
    </source>
</evidence>
<dbReference type="PANTHER" id="PTHR10091">
    <property type="entry name" value="ALDOSE-1-EPIMERASE"/>
    <property type="match status" value="1"/>
</dbReference>
<evidence type="ECO:0000256" key="8">
    <source>
        <dbReference type="PIRNR" id="PIRNR005096"/>
    </source>
</evidence>
<dbReference type="RefSeq" id="WP_249333290.1">
    <property type="nucleotide sequence ID" value="NZ_JACRSY010000022.1"/>
</dbReference>
<dbReference type="NCBIfam" id="NF008277">
    <property type="entry name" value="PRK11055.1"/>
    <property type="match status" value="1"/>
</dbReference>
<evidence type="ECO:0000313" key="12">
    <source>
        <dbReference type="EMBL" id="MBC8580519.1"/>
    </source>
</evidence>
<dbReference type="EC" id="5.1.3.3" evidence="4 8"/>
<gene>
    <name evidence="12" type="ORF">H8718_13365</name>
</gene>
<sequence length="345" mass="38600">MRLNREAIGVGPKQAQKITLTNTQQMSVEILSLGGIITKIMVPDAKGNIENVVLGYRNLEDYLEDGACFGALIGRTAGRIGGARFTLNDKVYKLPVNNGENNLHGGLEGFNKKVWNVETFEHADAVGVSLSYVSTHLEEGYPGNVQVEVTYTLTESNELKIHYKAVSDEDTLVNLTNHSYFNLSGDVKAPVTMHNLQVCSDYIAQLDEASIPTGKLLSVKDVDAFNFNNLKCIGAQIDEECTKLQSGYDHPWVLREGSKQAVVYEDPISRRRMYVTTDQKVVVIYSMNFADDPKYLQNGEMAKVRMGICFETQSLPIGYEDCFIEDSILRAGEKYEKESCFKFEW</sequence>